<comment type="caution">
    <text evidence="2">The sequence shown here is derived from an EMBL/GenBank/DDBJ whole genome shotgun (WGS) entry which is preliminary data.</text>
</comment>
<gene>
    <name evidence="2" type="ORF">BDV95DRAFT_620199</name>
</gene>
<keyword evidence="1" id="KW-0732">Signal</keyword>
<dbReference type="EMBL" id="JAADJZ010000015">
    <property type="protein sequence ID" value="KAF2869617.1"/>
    <property type="molecule type" value="Genomic_DNA"/>
</dbReference>
<feature type="signal peptide" evidence="1">
    <location>
        <begin position="1"/>
        <end position="20"/>
    </location>
</feature>
<sequence length="295" mass="32020">MRLATLLSLVLATAGFVVMAAPVEGPQDVANAVGVNGPEAKDAQQVDIIRLDDSTIANDIADGTQTTESANSIVCGIVSSRWNNNGAVRYEDLHSSDPGECRSLEWSTVTVQVNSQCFCYFYGSRDCQSQQWTSIPILGHSTWRVPQTVGYRCRPRRNTAARAVEGTREVVNAAEANAPEANDAQQVDIVQLDDAEVNDIFDGTATAGAADSEYCGVAYSKWGNGSIKFENFVPVQGAICNNLLYGSTTVRVWTKCACNFYGSFDCNSKKHNTSPVVGFSTWRVPTTVGYQCWRI</sequence>
<evidence type="ECO:0008006" key="4">
    <source>
        <dbReference type="Google" id="ProtNLM"/>
    </source>
</evidence>
<proteinExistence type="predicted"/>
<keyword evidence="3" id="KW-1185">Reference proteome</keyword>
<evidence type="ECO:0000256" key="1">
    <source>
        <dbReference type="SAM" id="SignalP"/>
    </source>
</evidence>
<evidence type="ECO:0000313" key="3">
    <source>
        <dbReference type="Proteomes" id="UP000481861"/>
    </source>
</evidence>
<dbReference type="AlphaFoldDB" id="A0A7C8I342"/>
<accession>A0A7C8I342</accession>
<protein>
    <recommendedName>
        <fullName evidence="4">EGF-like domain-containing protein</fullName>
    </recommendedName>
</protein>
<dbReference type="Proteomes" id="UP000481861">
    <property type="component" value="Unassembled WGS sequence"/>
</dbReference>
<reference evidence="2 3" key="1">
    <citation type="submission" date="2020-01" db="EMBL/GenBank/DDBJ databases">
        <authorList>
            <consortium name="DOE Joint Genome Institute"/>
            <person name="Haridas S."/>
            <person name="Albert R."/>
            <person name="Binder M."/>
            <person name="Bloem J."/>
            <person name="Labutti K."/>
            <person name="Salamov A."/>
            <person name="Andreopoulos B."/>
            <person name="Baker S.E."/>
            <person name="Barry K."/>
            <person name="Bills G."/>
            <person name="Bluhm B.H."/>
            <person name="Cannon C."/>
            <person name="Castanera R."/>
            <person name="Culley D.E."/>
            <person name="Daum C."/>
            <person name="Ezra D."/>
            <person name="Gonzalez J.B."/>
            <person name="Henrissat B."/>
            <person name="Kuo A."/>
            <person name="Liang C."/>
            <person name="Lipzen A."/>
            <person name="Lutzoni F."/>
            <person name="Magnuson J."/>
            <person name="Mondo S."/>
            <person name="Nolan M."/>
            <person name="Ohm R."/>
            <person name="Pangilinan J."/>
            <person name="Park H.-J.H."/>
            <person name="Ramirez L."/>
            <person name="Alfaro M."/>
            <person name="Sun H."/>
            <person name="Tritt A."/>
            <person name="Yoshinaga Y."/>
            <person name="Zwiers L.-H.L."/>
            <person name="Turgeon B.G."/>
            <person name="Goodwin S.B."/>
            <person name="Spatafora J.W."/>
            <person name="Crous P.W."/>
            <person name="Grigoriev I.V."/>
        </authorList>
    </citation>
    <scope>NUCLEOTIDE SEQUENCE [LARGE SCALE GENOMIC DNA]</scope>
    <source>
        <strain evidence="2 3">CBS 611.86</strain>
    </source>
</reference>
<organism evidence="2 3">
    <name type="scientific">Massariosphaeria phaeospora</name>
    <dbReference type="NCBI Taxonomy" id="100035"/>
    <lineage>
        <taxon>Eukaryota</taxon>
        <taxon>Fungi</taxon>
        <taxon>Dikarya</taxon>
        <taxon>Ascomycota</taxon>
        <taxon>Pezizomycotina</taxon>
        <taxon>Dothideomycetes</taxon>
        <taxon>Pleosporomycetidae</taxon>
        <taxon>Pleosporales</taxon>
        <taxon>Pleosporales incertae sedis</taxon>
        <taxon>Massariosphaeria</taxon>
    </lineage>
</organism>
<evidence type="ECO:0000313" key="2">
    <source>
        <dbReference type="EMBL" id="KAF2869617.1"/>
    </source>
</evidence>
<name>A0A7C8I342_9PLEO</name>
<feature type="chain" id="PRO_5028967421" description="EGF-like domain-containing protein" evidence="1">
    <location>
        <begin position="21"/>
        <end position="295"/>
    </location>
</feature>